<accession>A0A0W1AF46</accession>
<evidence type="ECO:0000313" key="3">
    <source>
        <dbReference type="Proteomes" id="UP000054662"/>
    </source>
</evidence>
<feature type="signal peptide" evidence="1">
    <location>
        <begin position="1"/>
        <end position="18"/>
    </location>
</feature>
<organism evidence="2 3">
    <name type="scientific">Legionella worsleiensis</name>
    <dbReference type="NCBI Taxonomy" id="45076"/>
    <lineage>
        <taxon>Bacteria</taxon>
        <taxon>Pseudomonadati</taxon>
        <taxon>Pseudomonadota</taxon>
        <taxon>Gammaproteobacteria</taxon>
        <taxon>Legionellales</taxon>
        <taxon>Legionellaceae</taxon>
        <taxon>Legionella</taxon>
    </lineage>
</organism>
<reference evidence="2 3" key="1">
    <citation type="submission" date="2015-11" db="EMBL/GenBank/DDBJ databases">
        <title>Genomic analysis of 38 Legionella species identifies large and diverse effector repertoires.</title>
        <authorList>
            <person name="Burstein D."/>
            <person name="Amaro F."/>
            <person name="Zusman T."/>
            <person name="Lifshitz Z."/>
            <person name="Cohen O."/>
            <person name="Gilbert J.A."/>
            <person name="Pupko T."/>
            <person name="Shuman H.A."/>
            <person name="Segal G."/>
        </authorList>
    </citation>
    <scope>NUCLEOTIDE SEQUENCE [LARGE SCALE GENOMIC DNA]</scope>
    <source>
        <strain evidence="2 3">ATCC 49508</strain>
    </source>
</reference>
<dbReference type="OrthoDB" id="5642574at2"/>
<dbReference type="EMBL" id="LNZC01000012">
    <property type="protein sequence ID" value="KTD79912.1"/>
    <property type="molecule type" value="Genomic_DNA"/>
</dbReference>
<comment type="caution">
    <text evidence="2">The sequence shown here is derived from an EMBL/GenBank/DDBJ whole genome shotgun (WGS) entry which is preliminary data.</text>
</comment>
<evidence type="ECO:0000256" key="1">
    <source>
        <dbReference type="SAM" id="SignalP"/>
    </source>
</evidence>
<evidence type="ECO:0000313" key="2">
    <source>
        <dbReference type="EMBL" id="KTD79912.1"/>
    </source>
</evidence>
<name>A0A0W1AF46_9GAMM</name>
<feature type="chain" id="PRO_5006919706" evidence="1">
    <location>
        <begin position="19"/>
        <end position="141"/>
    </location>
</feature>
<dbReference type="Proteomes" id="UP000054662">
    <property type="component" value="Unassembled WGS sequence"/>
</dbReference>
<keyword evidence="3" id="KW-1185">Reference proteome</keyword>
<proteinExistence type="predicted"/>
<protein>
    <submittedName>
        <fullName evidence="2">Uncharacterized protein</fullName>
    </submittedName>
</protein>
<dbReference type="RefSeq" id="WP_058493219.1">
    <property type="nucleotide sequence ID" value="NZ_CBCRUR010000001.1"/>
</dbReference>
<dbReference type="PATRIC" id="fig|45076.6.peg.1552"/>
<gene>
    <name evidence="2" type="ORF">Lwor_1426</name>
</gene>
<dbReference type="AlphaFoldDB" id="A0A0W1AF46"/>
<sequence>MKKILVMLMVLLAGSVNALPYCSGIHTWHNVYAKNGQWKLTLQAINQEASFADSTCNSVKGALLDSESPFVYGFGFSQDADFDIAYTLTAVQQGPAFESRVCVFVISAKGPAQPDITALSYHGAECEWKKIPGVGEDFFVG</sequence>
<keyword evidence="1" id="KW-0732">Signal</keyword>